<dbReference type="GO" id="GO:0052689">
    <property type="term" value="F:carboxylic ester hydrolase activity"/>
    <property type="evidence" value="ECO:0007669"/>
    <property type="project" value="UniProtKB-ARBA"/>
</dbReference>
<reference evidence="7 8" key="1">
    <citation type="submission" date="2016-09" db="EMBL/GenBank/DDBJ databases">
        <title>Extensive genetic diversity and differential bi-allelic expression allows diatom success in the polar Southern Ocean.</title>
        <authorList>
            <consortium name="DOE Joint Genome Institute"/>
            <person name="Mock T."/>
            <person name="Otillar R.P."/>
            <person name="Strauss J."/>
            <person name="Dupont C."/>
            <person name="Frickenhaus S."/>
            <person name="Maumus F."/>
            <person name="Mcmullan M."/>
            <person name="Sanges R."/>
            <person name="Schmutz J."/>
            <person name="Toseland A."/>
            <person name="Valas R."/>
            <person name="Veluchamy A."/>
            <person name="Ward B.J."/>
            <person name="Allen A."/>
            <person name="Barry K."/>
            <person name="Falciatore A."/>
            <person name="Ferrante M."/>
            <person name="Fortunato A.E."/>
            <person name="Gloeckner G."/>
            <person name="Gruber A."/>
            <person name="Hipkin R."/>
            <person name="Janech M."/>
            <person name="Kroth P."/>
            <person name="Leese F."/>
            <person name="Lindquist E."/>
            <person name="Lyon B.R."/>
            <person name="Martin J."/>
            <person name="Mayer C."/>
            <person name="Parker M."/>
            <person name="Quesneville H."/>
            <person name="Raymond J."/>
            <person name="Uhlig C."/>
            <person name="Valentin K.U."/>
            <person name="Worden A.Z."/>
            <person name="Armbrust E.V."/>
            <person name="Bowler C."/>
            <person name="Green B."/>
            <person name="Moulton V."/>
            <person name="Van Oosterhout C."/>
            <person name="Grigoriev I."/>
        </authorList>
    </citation>
    <scope>NUCLEOTIDE SEQUENCE [LARGE SCALE GENOMIC DNA]</scope>
    <source>
        <strain evidence="7 8">CCMP1102</strain>
    </source>
</reference>
<dbReference type="AlphaFoldDB" id="A0A1E7F911"/>
<evidence type="ECO:0000256" key="4">
    <source>
        <dbReference type="PROSITE-ProRule" id="PRU01161"/>
    </source>
</evidence>
<feature type="compositionally biased region" description="Low complexity" evidence="5">
    <location>
        <begin position="42"/>
        <end position="58"/>
    </location>
</feature>
<accession>A0A1E7F911</accession>
<feature type="short sequence motif" description="GXSXG" evidence="4">
    <location>
        <begin position="277"/>
        <end position="281"/>
    </location>
</feature>
<proteinExistence type="predicted"/>
<evidence type="ECO:0000256" key="3">
    <source>
        <dbReference type="ARBA" id="ARBA00023098"/>
    </source>
</evidence>
<keyword evidence="2" id="KW-0442">Lipid degradation</keyword>
<evidence type="ECO:0000313" key="8">
    <source>
        <dbReference type="Proteomes" id="UP000095751"/>
    </source>
</evidence>
<dbReference type="Proteomes" id="UP000095751">
    <property type="component" value="Unassembled WGS sequence"/>
</dbReference>
<comment type="caution">
    <text evidence="4">Lacks conserved residue(s) required for the propagation of feature annotation.</text>
</comment>
<feature type="short sequence motif" description="GXGXXG" evidence="4">
    <location>
        <begin position="248"/>
        <end position="253"/>
    </location>
</feature>
<dbReference type="Pfam" id="PF01734">
    <property type="entry name" value="Patatin"/>
    <property type="match status" value="1"/>
</dbReference>
<evidence type="ECO:0000259" key="6">
    <source>
        <dbReference type="PROSITE" id="PS51635"/>
    </source>
</evidence>
<keyword evidence="1" id="KW-0378">Hydrolase</keyword>
<protein>
    <recommendedName>
        <fullName evidence="6">PNPLA domain-containing protein</fullName>
    </recommendedName>
</protein>
<dbReference type="InterPro" id="IPR016035">
    <property type="entry name" value="Acyl_Trfase/lysoPLipase"/>
</dbReference>
<dbReference type="PANTHER" id="PTHR14226">
    <property type="entry name" value="NEUROPATHY TARGET ESTERASE/SWISS CHEESE D.MELANOGASTER"/>
    <property type="match status" value="1"/>
</dbReference>
<sequence length="843" mass="91964">MSLFSRSSFHLLSNCSPILGSNGAVAFVGLYYVVVTTALRPSSSSSSSSPPQQTSKKSTIFKKLTSRVRTKRGYQNEIDGNINDDDSSDLLVVLSGEEEQQQQQYGLFDDNNLGSRKSFGLRLQTILDENNRDARLNRYSYLPTKRSKRKQPQKKVPIETVEELRMAVLDHQLSLSDTEIAVEQDLQLSDVAIDDTDAITFTDYRSSDESPYFVSDAAAAAAKRYMSGSTPGNRLSTDNSTLALAIEGGGMRGCVSAGMVAAITALGLSDTVDTIYGSSAGSVVGAYMVSRQVCLDVYVDILPASKKLFVCKNRMIKNLASSLGRILIDRRKTRTNNKNSLSPSASSSPSSTPFSSLPISTRQSLTLSERLAKTPPGMNISFVLDGIMGNDHGIRPLDIESFQRNDQKQKLRVVSSCVDPSTGKLYSTCFGTDDFFHNEDMMVEHTNTGSSVHNEDTKLRREGIFACLQASMTVPGATGPPVNLIRKKNFSSNGNDSSTPDTHLPISCFDAFCFEPIPYRSAVHEGATHVLVLTTRPGDYVPKTKPGVYETSIAPIYFHSHGHRNVAEFFKNGGQQYLYAEDLMLLDEARQLKVSSSSSSSLDEQQQEGVLVPPPIILYGVPKTKEIVDTIENREKEWNRAHLFSLTVPEGHKELDPLEQDKDEVLEAIRGGFETAFDSLSDIVGLEGYKGRDVAELVFPNREPASASSSSSFSLEEEILGTKLHIPGEPIPDYNNNNGRAGINTNTTTMITTDSISFLDGTRMIGRRGGGGGGLFGSGSHMPDVDNDGISHLQKQQEFSKTLFECLPGFQDGRYGHLAKGLREGSNNNNIVGATSANKNNTI</sequence>
<gene>
    <name evidence="7" type="ORF">FRACYDRAFT_241052</name>
</gene>
<organism evidence="7 8">
    <name type="scientific">Fragilariopsis cylindrus CCMP1102</name>
    <dbReference type="NCBI Taxonomy" id="635003"/>
    <lineage>
        <taxon>Eukaryota</taxon>
        <taxon>Sar</taxon>
        <taxon>Stramenopiles</taxon>
        <taxon>Ochrophyta</taxon>
        <taxon>Bacillariophyta</taxon>
        <taxon>Bacillariophyceae</taxon>
        <taxon>Bacillariophycidae</taxon>
        <taxon>Bacillariales</taxon>
        <taxon>Bacillariaceae</taxon>
        <taxon>Fragilariopsis</taxon>
    </lineage>
</organism>
<feature type="region of interest" description="Disordered" evidence="5">
    <location>
        <begin position="41"/>
        <end position="60"/>
    </location>
</feature>
<dbReference type="Gene3D" id="3.40.1090.10">
    <property type="entry name" value="Cytosolic phospholipase A2 catalytic domain"/>
    <property type="match status" value="1"/>
</dbReference>
<evidence type="ECO:0000256" key="2">
    <source>
        <dbReference type="ARBA" id="ARBA00022963"/>
    </source>
</evidence>
<dbReference type="EMBL" id="KV784360">
    <property type="protein sequence ID" value="OEU14505.1"/>
    <property type="molecule type" value="Genomic_DNA"/>
</dbReference>
<name>A0A1E7F911_9STRA</name>
<dbReference type="OrthoDB" id="45309at2759"/>
<keyword evidence="8" id="KW-1185">Reference proteome</keyword>
<dbReference type="GO" id="GO:0016042">
    <property type="term" value="P:lipid catabolic process"/>
    <property type="evidence" value="ECO:0007669"/>
    <property type="project" value="UniProtKB-KW"/>
</dbReference>
<feature type="region of interest" description="Disordered" evidence="5">
    <location>
        <begin position="334"/>
        <end position="359"/>
    </location>
</feature>
<dbReference type="PROSITE" id="PS51635">
    <property type="entry name" value="PNPLA"/>
    <property type="match status" value="1"/>
</dbReference>
<evidence type="ECO:0000313" key="7">
    <source>
        <dbReference type="EMBL" id="OEU14505.1"/>
    </source>
</evidence>
<feature type="compositionally biased region" description="Low complexity" evidence="5">
    <location>
        <begin position="340"/>
        <end position="359"/>
    </location>
</feature>
<feature type="domain" description="PNPLA" evidence="6">
    <location>
        <begin position="244"/>
        <end position="398"/>
    </location>
</feature>
<dbReference type="SUPFAM" id="SSF52151">
    <property type="entry name" value="FabD/lysophospholipase-like"/>
    <property type="match status" value="1"/>
</dbReference>
<dbReference type="PANTHER" id="PTHR14226:SF64">
    <property type="entry name" value="PNPLA DOMAIN-CONTAINING PROTEIN"/>
    <property type="match status" value="1"/>
</dbReference>
<dbReference type="InterPro" id="IPR002641">
    <property type="entry name" value="PNPLA_dom"/>
</dbReference>
<evidence type="ECO:0000256" key="5">
    <source>
        <dbReference type="SAM" id="MobiDB-lite"/>
    </source>
</evidence>
<dbReference type="InterPro" id="IPR050301">
    <property type="entry name" value="NTE"/>
</dbReference>
<dbReference type="KEGG" id="fcy:FRACYDRAFT_241052"/>
<dbReference type="GO" id="GO:0016298">
    <property type="term" value="F:lipase activity"/>
    <property type="evidence" value="ECO:0007669"/>
    <property type="project" value="UniProtKB-ARBA"/>
</dbReference>
<dbReference type="InParanoid" id="A0A1E7F911"/>
<keyword evidence="3" id="KW-0443">Lipid metabolism</keyword>
<evidence type="ECO:0000256" key="1">
    <source>
        <dbReference type="ARBA" id="ARBA00022801"/>
    </source>
</evidence>